<keyword evidence="4" id="KW-1185">Reference proteome</keyword>
<sequence>MDKQEIQQCLQEKGFKIVRITQMKNFREKSLLPLFLTDVKKIGNYTNIYNIKELCYYRVKVEPYRKRKKATICFNCSGFFHSARNCHMRPRCIKCNGEHATRDCSITEKIIEPTCINCGEKGHLAAWKGCKALPVITKPAVRQNKKTYAHAATVQKKTTPNPEEKSKEVEVEQTTDLSDLKESLQTLRELKTLLQEFPTLLEAARLCRQAKNKQEKILIVLNTGERLSTLTAATSSLTSLPLRRCEIFNSTTY</sequence>
<feature type="domain" description="CCHC-type" evidence="1">
    <location>
        <begin position="72"/>
        <end position="88"/>
    </location>
</feature>
<organism evidence="3 4">
    <name type="scientific">Araneus ventricosus</name>
    <name type="common">Orbweaver spider</name>
    <name type="synonym">Epeira ventricosa</name>
    <dbReference type="NCBI Taxonomy" id="182803"/>
    <lineage>
        <taxon>Eukaryota</taxon>
        <taxon>Metazoa</taxon>
        <taxon>Ecdysozoa</taxon>
        <taxon>Arthropoda</taxon>
        <taxon>Chelicerata</taxon>
        <taxon>Arachnida</taxon>
        <taxon>Araneae</taxon>
        <taxon>Araneomorphae</taxon>
        <taxon>Entelegynae</taxon>
        <taxon>Araneoidea</taxon>
        <taxon>Araneidae</taxon>
        <taxon>Araneus</taxon>
    </lineage>
</organism>
<dbReference type="OrthoDB" id="7487068at2759"/>
<dbReference type="GO" id="GO:0003676">
    <property type="term" value="F:nucleic acid binding"/>
    <property type="evidence" value="ECO:0007669"/>
    <property type="project" value="InterPro"/>
</dbReference>
<dbReference type="SMART" id="SM00596">
    <property type="entry name" value="PRE_C2HC"/>
    <property type="match status" value="1"/>
</dbReference>
<dbReference type="SMART" id="SM00343">
    <property type="entry name" value="ZnF_C2HC"/>
    <property type="match status" value="3"/>
</dbReference>
<proteinExistence type="predicted"/>
<evidence type="ECO:0000259" key="1">
    <source>
        <dbReference type="SMART" id="SM00343"/>
    </source>
</evidence>
<name>A0A4Y2C3Z7_ARAVE</name>
<evidence type="ECO:0000259" key="2">
    <source>
        <dbReference type="SMART" id="SM00596"/>
    </source>
</evidence>
<gene>
    <name evidence="3" type="ORF">AVEN_64117_1</name>
</gene>
<dbReference type="Pfam" id="PF07530">
    <property type="entry name" value="PRE_C2HC"/>
    <property type="match status" value="1"/>
</dbReference>
<evidence type="ECO:0000313" key="4">
    <source>
        <dbReference type="Proteomes" id="UP000499080"/>
    </source>
</evidence>
<dbReference type="AlphaFoldDB" id="A0A4Y2C3Z7"/>
<evidence type="ECO:0008006" key="5">
    <source>
        <dbReference type="Google" id="ProtNLM"/>
    </source>
</evidence>
<dbReference type="GO" id="GO:0008270">
    <property type="term" value="F:zinc ion binding"/>
    <property type="evidence" value="ECO:0007669"/>
    <property type="project" value="InterPro"/>
</dbReference>
<dbReference type="Proteomes" id="UP000499080">
    <property type="component" value="Unassembled WGS sequence"/>
</dbReference>
<feature type="domain" description="CCHC-type" evidence="1">
    <location>
        <begin position="114"/>
        <end position="132"/>
    </location>
</feature>
<dbReference type="InterPro" id="IPR006579">
    <property type="entry name" value="Pre_C2HC_dom"/>
</dbReference>
<protein>
    <recommendedName>
        <fullName evidence="5">Pre-C2HC domain-containing protein</fullName>
    </recommendedName>
</protein>
<feature type="domain" description="CCHC-type" evidence="1">
    <location>
        <begin position="91"/>
        <end position="106"/>
    </location>
</feature>
<feature type="domain" description="Pre-C2HC" evidence="2">
    <location>
        <begin position="3"/>
        <end position="71"/>
    </location>
</feature>
<dbReference type="InterPro" id="IPR001878">
    <property type="entry name" value="Znf_CCHC"/>
</dbReference>
<comment type="caution">
    <text evidence="3">The sequence shown here is derived from an EMBL/GenBank/DDBJ whole genome shotgun (WGS) entry which is preliminary data.</text>
</comment>
<accession>A0A4Y2C3Z7</accession>
<reference evidence="3 4" key="1">
    <citation type="journal article" date="2019" name="Sci. Rep.">
        <title>Orb-weaving spider Araneus ventricosus genome elucidates the spidroin gene catalogue.</title>
        <authorList>
            <person name="Kono N."/>
            <person name="Nakamura H."/>
            <person name="Ohtoshi R."/>
            <person name="Moran D.A.P."/>
            <person name="Shinohara A."/>
            <person name="Yoshida Y."/>
            <person name="Fujiwara M."/>
            <person name="Mori M."/>
            <person name="Tomita M."/>
            <person name="Arakawa K."/>
        </authorList>
    </citation>
    <scope>NUCLEOTIDE SEQUENCE [LARGE SCALE GENOMIC DNA]</scope>
</reference>
<dbReference type="EMBL" id="BGPR01000145">
    <property type="protein sequence ID" value="GBL99122.1"/>
    <property type="molecule type" value="Genomic_DNA"/>
</dbReference>
<evidence type="ECO:0000313" key="3">
    <source>
        <dbReference type="EMBL" id="GBL99122.1"/>
    </source>
</evidence>